<dbReference type="OrthoDB" id="176168at2"/>
<reference evidence="3 4" key="1">
    <citation type="submission" date="2019-09" db="EMBL/GenBank/DDBJ databases">
        <title>Genome sequence of Clostridium sp. EA1.</title>
        <authorList>
            <person name="Poehlein A."/>
            <person name="Bengelsdorf F.R."/>
            <person name="Daniel R."/>
        </authorList>
    </citation>
    <scope>NUCLEOTIDE SEQUENCE [LARGE SCALE GENOMIC DNA]</scope>
    <source>
        <strain evidence="3 4">EA1</strain>
    </source>
</reference>
<evidence type="ECO:0000313" key="4">
    <source>
        <dbReference type="Proteomes" id="UP000469440"/>
    </source>
</evidence>
<feature type="chain" id="PRO_5027001003" evidence="1">
    <location>
        <begin position="33"/>
        <end position="1041"/>
    </location>
</feature>
<name>A0A6N8I2Y3_9FIRM</name>
<gene>
    <name evidence="3" type="ORF">CAFE_31840</name>
</gene>
<dbReference type="GO" id="GO:0005975">
    <property type="term" value="P:carbohydrate metabolic process"/>
    <property type="evidence" value="ECO:0007669"/>
    <property type="project" value="InterPro"/>
</dbReference>
<dbReference type="Gene3D" id="1.50.10.10">
    <property type="match status" value="1"/>
</dbReference>
<dbReference type="GO" id="GO:0004553">
    <property type="term" value="F:hydrolase activity, hydrolyzing O-glycosyl compounds"/>
    <property type="evidence" value="ECO:0007669"/>
    <property type="project" value="TreeGrafter"/>
</dbReference>
<organism evidence="3 4">
    <name type="scientific">Caproicibacter fermentans</name>
    <dbReference type="NCBI Taxonomy" id="2576756"/>
    <lineage>
        <taxon>Bacteria</taxon>
        <taxon>Bacillati</taxon>
        <taxon>Bacillota</taxon>
        <taxon>Clostridia</taxon>
        <taxon>Eubacteriales</taxon>
        <taxon>Acutalibacteraceae</taxon>
        <taxon>Caproicibacter</taxon>
    </lineage>
</organism>
<dbReference type="InterPro" id="IPR008979">
    <property type="entry name" value="Galactose-bd-like_sf"/>
</dbReference>
<dbReference type="Proteomes" id="UP000469440">
    <property type="component" value="Unassembled WGS sequence"/>
</dbReference>
<dbReference type="EMBL" id="VWXL01000095">
    <property type="protein sequence ID" value="MVB12444.1"/>
    <property type="molecule type" value="Genomic_DNA"/>
</dbReference>
<dbReference type="CDD" id="cd04083">
    <property type="entry name" value="CBM35_Lmo2446-like"/>
    <property type="match status" value="1"/>
</dbReference>
<sequence length="1041" mass="114137">MKLANKRRLKSVTAAMLAFSLLAGFGWLPKSAAEAKIYTENQYEAETASLNNVTTNTNHNGYTGSGFVDGFGDTGDSVQFTINISTAEDTTLRFRYTNYTGATNVREIYVDGNFISNAYFADTGSWDIWNTTDVGTALSSGTHTVKVAVENSSDGYINLDNLVVTPKHVSVRSLYTSNWNNMMSIWQASKLYDTDTSSGKGPRLSELRYSGNWSQNQIQDYAGFFRDEINNVKYDQTHNFDSEGYFDEDGILHTNYLKYDGSQPSIEISRDYATIPNQNLIVTRYALKNSGSSSATYSVLDMLHPNNSTSNTISASYDSSRKAIIVNRSASSQPYLALGAFAAPSYYQAANDTDSSTSSQTCSPWYTFDGSGTLKNNSSVSAQDVSAAFEQTVTIPAGGTQYVYFYLGLGASLNEIQALCNTANSRSGSDWFEETASDYQNWFSGKTVPSLSDSDLTALYKRNLVMIKNSIRPGSSTGDGAMPATTNPVNYGYKIWARDSAVTAMALDAAGFTDEAETYWKWLAARQNSDGTFHTCYGLWDNTNQNFVEPENDSIGMFLIGVYQHYKLTGDQSFLSALYSTVQKSANYIMNNINQSTGFGPADKSIWEEGDTSEYYTYTQAAYAMGLKSAALISAAMGNAALTDSYNGAGSSILTAINRDDSSQGLWNVSKGYYNRCVNSDLSNNTLEDSSTNILFALGAIDVNSSRASRHISKLETDLAHDVYGLPRYSGDTFYYTSQWSPGGNEALEASPSWPQMTMWDAVYQIYSGNPDKAYNMLEWFKHRTATGWMVTGESASNVTEAPCVSTASEPVTAASFVLASLAYANNYDMRVYASENNSGCYKSISVTSGASGDWSQYQYVPYYADAPGDTAVSDSQTDIKKVYISNDANNLYLRINNEAGTLPGSSQNNFKVSVYTEDFSNSASTSTKTIHDSSLERNMAFLFTRSNTDSAYNKYTVSGGNWSLNKTISSVIAPQWDTATGGIEMVIPRSEIGSPSNDAWGHITVVLEKYQNGSYLDQDTARLNYRLTGSSESWLYGNFE</sequence>
<comment type="caution">
    <text evidence="3">The sequence shown here is derived from an EMBL/GenBank/DDBJ whole genome shotgun (WGS) entry which is preliminary data.</text>
</comment>
<evidence type="ECO:0000259" key="2">
    <source>
        <dbReference type="PROSITE" id="PS51175"/>
    </source>
</evidence>
<dbReference type="GO" id="GO:0030246">
    <property type="term" value="F:carbohydrate binding"/>
    <property type="evidence" value="ECO:0007669"/>
    <property type="project" value="InterPro"/>
</dbReference>
<dbReference type="PROSITE" id="PS51175">
    <property type="entry name" value="CBM6"/>
    <property type="match status" value="1"/>
</dbReference>
<dbReference type="Pfam" id="PF16990">
    <property type="entry name" value="CBM_35"/>
    <property type="match status" value="1"/>
</dbReference>
<dbReference type="InterPro" id="IPR008928">
    <property type="entry name" value="6-hairpin_glycosidase_sf"/>
</dbReference>
<dbReference type="PANTHER" id="PTHR31616">
    <property type="entry name" value="TREHALASE"/>
    <property type="match status" value="1"/>
</dbReference>
<evidence type="ECO:0000313" key="3">
    <source>
        <dbReference type="EMBL" id="MVB12444.1"/>
    </source>
</evidence>
<protein>
    <submittedName>
        <fullName evidence="3">Carbohydrate binding module (Family 35)</fullName>
    </submittedName>
</protein>
<dbReference type="RefSeq" id="WP_156991185.1">
    <property type="nucleotide sequence ID" value="NZ_VWXL01000095.1"/>
</dbReference>
<dbReference type="AlphaFoldDB" id="A0A6N8I2Y3"/>
<evidence type="ECO:0000256" key="1">
    <source>
        <dbReference type="SAM" id="SignalP"/>
    </source>
</evidence>
<feature type="domain" description="CBM6" evidence="2">
    <location>
        <begin position="41"/>
        <end position="165"/>
    </location>
</feature>
<dbReference type="SUPFAM" id="SSF48208">
    <property type="entry name" value="Six-hairpin glycosidases"/>
    <property type="match status" value="1"/>
</dbReference>
<dbReference type="InterPro" id="IPR005084">
    <property type="entry name" value="CBM6"/>
</dbReference>
<proteinExistence type="predicted"/>
<feature type="signal peptide" evidence="1">
    <location>
        <begin position="1"/>
        <end position="32"/>
    </location>
</feature>
<dbReference type="InterPro" id="IPR012341">
    <property type="entry name" value="6hp_glycosidase-like_sf"/>
</dbReference>
<dbReference type="PANTHER" id="PTHR31616:SF0">
    <property type="entry name" value="GLUCAN 1,4-ALPHA-GLUCOSIDASE"/>
    <property type="match status" value="1"/>
</dbReference>
<keyword evidence="1" id="KW-0732">Signal</keyword>
<accession>A0A6N8I2Y3</accession>
<keyword evidence="4" id="KW-1185">Reference proteome</keyword>
<dbReference type="Gene3D" id="2.60.120.260">
    <property type="entry name" value="Galactose-binding domain-like"/>
    <property type="match status" value="1"/>
</dbReference>
<dbReference type="SUPFAM" id="SSF49785">
    <property type="entry name" value="Galactose-binding domain-like"/>
    <property type="match status" value="1"/>
</dbReference>